<keyword evidence="2" id="KW-1185">Reference proteome</keyword>
<gene>
    <name evidence="1" type="ORF">ETSY2_27870</name>
</gene>
<dbReference type="AlphaFoldDB" id="W4M3R3"/>
<reference evidence="1 2" key="1">
    <citation type="journal article" date="2014" name="Nature">
        <title>An environmental bacterial taxon with a large and distinct metabolic repertoire.</title>
        <authorList>
            <person name="Wilson M.C."/>
            <person name="Mori T."/>
            <person name="Ruckert C."/>
            <person name="Uria A.R."/>
            <person name="Helf M.J."/>
            <person name="Takada K."/>
            <person name="Gernert C."/>
            <person name="Steffens U.A."/>
            <person name="Heycke N."/>
            <person name="Schmitt S."/>
            <person name="Rinke C."/>
            <person name="Helfrich E.J."/>
            <person name="Brachmann A.O."/>
            <person name="Gurgui C."/>
            <person name="Wakimoto T."/>
            <person name="Kracht M."/>
            <person name="Crusemann M."/>
            <person name="Hentschel U."/>
            <person name="Abe I."/>
            <person name="Matsunaga S."/>
            <person name="Kalinowski J."/>
            <person name="Takeyama H."/>
            <person name="Piel J."/>
        </authorList>
    </citation>
    <scope>NUCLEOTIDE SEQUENCE [LARGE SCALE GENOMIC DNA]</scope>
    <source>
        <strain evidence="2">TSY2</strain>
    </source>
</reference>
<dbReference type="HOGENOM" id="CLU_3395677_0_0_7"/>
<name>W4M3R3_9BACT</name>
<evidence type="ECO:0000313" key="1">
    <source>
        <dbReference type="EMBL" id="ETX04606.1"/>
    </source>
</evidence>
<sequence>MIAAIADTHTAIWYIFADVRHQSQQLPQILS</sequence>
<accession>W4M3R3</accession>
<evidence type="ECO:0000313" key="2">
    <source>
        <dbReference type="Proteomes" id="UP000019140"/>
    </source>
</evidence>
<proteinExistence type="predicted"/>
<protein>
    <submittedName>
        <fullName evidence="1">Uncharacterized protein</fullName>
    </submittedName>
</protein>
<organism evidence="1 2">
    <name type="scientific">Candidatus Entotheonella gemina</name>
    <dbReference type="NCBI Taxonomy" id="1429439"/>
    <lineage>
        <taxon>Bacteria</taxon>
        <taxon>Pseudomonadati</taxon>
        <taxon>Nitrospinota/Tectimicrobiota group</taxon>
        <taxon>Candidatus Tectimicrobiota</taxon>
        <taxon>Candidatus Entotheonellia</taxon>
        <taxon>Candidatus Entotheonellales</taxon>
        <taxon>Candidatus Entotheonellaceae</taxon>
        <taxon>Candidatus Entotheonella</taxon>
    </lineage>
</organism>
<dbReference type="Proteomes" id="UP000019140">
    <property type="component" value="Unassembled WGS sequence"/>
</dbReference>
<dbReference type="EMBL" id="AZHX01001180">
    <property type="protein sequence ID" value="ETX04606.1"/>
    <property type="molecule type" value="Genomic_DNA"/>
</dbReference>
<comment type="caution">
    <text evidence="1">The sequence shown here is derived from an EMBL/GenBank/DDBJ whole genome shotgun (WGS) entry which is preliminary data.</text>
</comment>